<feature type="compositionally biased region" description="Basic residues" evidence="1">
    <location>
        <begin position="196"/>
        <end position="206"/>
    </location>
</feature>
<evidence type="ECO:0000313" key="3">
    <source>
        <dbReference type="EMBL" id="KAJ8993916.1"/>
    </source>
</evidence>
<feature type="region of interest" description="Disordered" evidence="1">
    <location>
        <begin position="68"/>
        <end position="87"/>
    </location>
</feature>
<proteinExistence type="predicted"/>
<dbReference type="Pfam" id="PF25534">
    <property type="entry name" value="DUF7918"/>
    <property type="match status" value="1"/>
</dbReference>
<feature type="region of interest" description="Disordered" evidence="1">
    <location>
        <begin position="196"/>
        <end position="259"/>
    </location>
</feature>
<dbReference type="AlphaFoldDB" id="A0AAN6J0T5"/>
<feature type="domain" description="DUF7918" evidence="2">
    <location>
        <begin position="248"/>
        <end position="367"/>
    </location>
</feature>
<feature type="compositionally biased region" description="Basic and acidic residues" evidence="1">
    <location>
        <begin position="281"/>
        <end position="293"/>
    </location>
</feature>
<dbReference type="EMBL" id="JAJGCB010000003">
    <property type="protein sequence ID" value="KAJ8993916.1"/>
    <property type="molecule type" value="Genomic_DNA"/>
</dbReference>
<feature type="region of interest" description="Disordered" evidence="1">
    <location>
        <begin position="571"/>
        <end position="612"/>
    </location>
</feature>
<gene>
    <name evidence="3" type="ORF">HRR80_002419</name>
</gene>
<evidence type="ECO:0000313" key="4">
    <source>
        <dbReference type="Proteomes" id="UP001161757"/>
    </source>
</evidence>
<evidence type="ECO:0000256" key="1">
    <source>
        <dbReference type="SAM" id="MobiDB-lite"/>
    </source>
</evidence>
<sequence>MPCFKGLAVSIHTPNGPLPEYSVQKTTRLSRISAYIPVPPARIPADSVTGNPEQSTFAISITLLTPGQEVPYSTPKATPENPDPKPKLVGSLPGLGGDRGKSANTIQPYIPLTTSPNETIAAYIYFDGRAKEEVATLLRKGEETWVNSRWVSVPEKEGGGLAEREFLFREVGLERWLNGLDLEGKDAAATIERRRQKLEKRRRKRKEVAGSDDEANGGPKGSGRKSTLRYGENGELQDVSDDDASLSDTDSSDDDDPIPEAAGQIKVALFRVLASGEIKRGEYSPQFDAHDDSSDSDGPEGTAPNADGKNRADVDHTTSFAKPKTLDPKTISTQTVTGIDPTDKPYAVFTFLYRGERQLQKMGILPTPKSEKAATNAKRRSLVADLPKLGPLKKTGAAGFSTFRDADGKPTRKGKKASDDDMESDDDEEGTGIISKMEDINDADVKKEPDLLSPEDAERTGQVAEGIRKMKLKRQHSAEPLNSNGAPEARKTSKSGSPSTASTPKVGDDDLGTSPSGTNNGGIPVPGSTLDIKKEDDSFMLGSPMKRQRASVAEFDDDIKTRLASGLSSAINQITGSSEQSQPPTTLDVNPSGLQFGGALVKGPAADDDEEL</sequence>
<dbReference type="PANTHER" id="PTHR36223:SF5">
    <property type="entry name" value="BETA-LACTAMASE-TYPE TRANSPEPTIDASE FOLD DOMAIN CONTAINING PROTEIN"/>
    <property type="match status" value="1"/>
</dbReference>
<feature type="compositionally biased region" description="Basic and acidic residues" evidence="1">
    <location>
        <begin position="436"/>
        <end position="450"/>
    </location>
</feature>
<feature type="region of interest" description="Disordered" evidence="1">
    <location>
        <begin position="281"/>
        <end position="339"/>
    </location>
</feature>
<feature type="compositionally biased region" description="Acidic residues" evidence="1">
    <location>
        <begin position="238"/>
        <end position="258"/>
    </location>
</feature>
<feature type="compositionally biased region" description="Polar residues" evidence="1">
    <location>
        <begin position="571"/>
        <end position="593"/>
    </location>
</feature>
<evidence type="ECO:0000259" key="2">
    <source>
        <dbReference type="Pfam" id="PF25534"/>
    </source>
</evidence>
<dbReference type="InterPro" id="IPR057678">
    <property type="entry name" value="DUF7918"/>
</dbReference>
<accession>A0AAN6J0T5</accession>
<protein>
    <recommendedName>
        <fullName evidence="2">DUF7918 domain-containing protein</fullName>
    </recommendedName>
</protein>
<dbReference type="Proteomes" id="UP001161757">
    <property type="component" value="Unassembled WGS sequence"/>
</dbReference>
<feature type="compositionally biased region" description="Acidic residues" evidence="1">
    <location>
        <begin position="420"/>
        <end position="430"/>
    </location>
</feature>
<organism evidence="3 4">
    <name type="scientific">Exophiala dermatitidis</name>
    <name type="common">Black yeast-like fungus</name>
    <name type="synonym">Wangiella dermatitidis</name>
    <dbReference type="NCBI Taxonomy" id="5970"/>
    <lineage>
        <taxon>Eukaryota</taxon>
        <taxon>Fungi</taxon>
        <taxon>Dikarya</taxon>
        <taxon>Ascomycota</taxon>
        <taxon>Pezizomycotina</taxon>
        <taxon>Eurotiomycetes</taxon>
        <taxon>Chaetothyriomycetidae</taxon>
        <taxon>Chaetothyriales</taxon>
        <taxon>Herpotrichiellaceae</taxon>
        <taxon>Exophiala</taxon>
    </lineage>
</organism>
<feature type="region of interest" description="Disordered" evidence="1">
    <location>
        <begin position="363"/>
        <end position="552"/>
    </location>
</feature>
<name>A0AAN6J0T5_EXODE</name>
<comment type="caution">
    <text evidence="3">The sequence shown here is derived from an EMBL/GenBank/DDBJ whole genome shotgun (WGS) entry which is preliminary data.</text>
</comment>
<reference evidence="3" key="1">
    <citation type="submission" date="2023-01" db="EMBL/GenBank/DDBJ databases">
        <title>Exophiala dermititidis isolated from Cystic Fibrosis Patient.</title>
        <authorList>
            <person name="Kurbessoian T."/>
            <person name="Crocker A."/>
            <person name="Murante D."/>
            <person name="Hogan D.A."/>
            <person name="Stajich J.E."/>
        </authorList>
    </citation>
    <scope>NUCLEOTIDE SEQUENCE</scope>
    <source>
        <strain evidence="3">Ex8</strain>
    </source>
</reference>
<dbReference type="PANTHER" id="PTHR36223">
    <property type="entry name" value="BETA-LACTAMASE-TYPE TRANSPEPTIDASE FOLD DOMAIN CONTAINING PROTEIN"/>
    <property type="match status" value="1"/>
</dbReference>
<feature type="compositionally biased region" description="Polar residues" evidence="1">
    <location>
        <begin position="494"/>
        <end position="503"/>
    </location>
</feature>